<gene>
    <name evidence="1" type="ORF">PENDEC_c021G06604</name>
</gene>
<name>A0A1V6P5W9_PENDC</name>
<organism evidence="1 2">
    <name type="scientific">Penicillium decumbens</name>
    <dbReference type="NCBI Taxonomy" id="69771"/>
    <lineage>
        <taxon>Eukaryota</taxon>
        <taxon>Fungi</taxon>
        <taxon>Dikarya</taxon>
        <taxon>Ascomycota</taxon>
        <taxon>Pezizomycotina</taxon>
        <taxon>Eurotiomycetes</taxon>
        <taxon>Eurotiomycetidae</taxon>
        <taxon>Eurotiales</taxon>
        <taxon>Aspergillaceae</taxon>
        <taxon>Penicillium</taxon>
    </lineage>
</organism>
<proteinExistence type="predicted"/>
<dbReference type="PANTHER" id="PTHR37490:SF3">
    <property type="entry name" value="DUF3431 DOMAIN CONTAINING PROTEIN"/>
    <property type="match status" value="1"/>
</dbReference>
<dbReference type="AlphaFoldDB" id="A0A1V6P5W9"/>
<reference evidence="2" key="1">
    <citation type="journal article" date="2017" name="Nat. Microbiol.">
        <title>Global analysis of biosynthetic gene clusters reveals vast potential of secondary metabolite production in Penicillium species.</title>
        <authorList>
            <person name="Nielsen J.C."/>
            <person name="Grijseels S."/>
            <person name="Prigent S."/>
            <person name="Ji B."/>
            <person name="Dainat J."/>
            <person name="Nielsen K.F."/>
            <person name="Frisvad J.C."/>
            <person name="Workman M."/>
            <person name="Nielsen J."/>
        </authorList>
    </citation>
    <scope>NUCLEOTIDE SEQUENCE [LARGE SCALE GENOMIC DNA]</scope>
    <source>
        <strain evidence="2">IBT 11843</strain>
    </source>
</reference>
<accession>A0A1V6P5W9</accession>
<dbReference type="Pfam" id="PF11913">
    <property type="entry name" value="DUF3431"/>
    <property type="match status" value="1"/>
</dbReference>
<protein>
    <submittedName>
        <fullName evidence="1">Uncharacterized protein</fullName>
    </submittedName>
</protein>
<dbReference type="OrthoDB" id="426718at2759"/>
<dbReference type="Proteomes" id="UP000191522">
    <property type="component" value="Unassembled WGS sequence"/>
</dbReference>
<dbReference type="EMBL" id="MDYL01000021">
    <property type="protein sequence ID" value="OQD72389.1"/>
    <property type="molecule type" value="Genomic_DNA"/>
</dbReference>
<dbReference type="OMA" id="AWHNDAP"/>
<dbReference type="PANTHER" id="PTHR37490">
    <property type="entry name" value="EXPRESSED PROTEIN"/>
    <property type="match status" value="1"/>
</dbReference>
<sequence length="380" mass="42769">MRRKAQRSIIQLVFFAAALSFILYLNRPQSKDRTFSWNKVRYKTTAATLPEARGICPNLSKSKKPALVVSHVAADGDLTWVNALSKRYHPCVYNVDTPLDKTSNYLQVPANRGHEAITYLTFLIDNYAEIPKSGAVFVHGSRWAWHNDAPDYDNAALLASLDIDRALEPAGYHNLRCDWSTSTCPPSAPAQGSLEMRLQSAVAPWSARAVSDIALPKALAAIFGGSLDEYQAVHRDVELHLHLGRTDTVRSQCCAQFVVSRERVWQHSRDEYFALRQWLLDGSDDEINPRSRNEKVAPRDDKVAGRVLSYLWHILFAKPNADGGIDLEQLNKDACPSAEACYCRLYGRCNLQCPDPGTCWGQYQVPEYFKLPDDWAETHS</sequence>
<evidence type="ECO:0000313" key="2">
    <source>
        <dbReference type="Proteomes" id="UP000191522"/>
    </source>
</evidence>
<comment type="caution">
    <text evidence="1">The sequence shown here is derived from an EMBL/GenBank/DDBJ whole genome shotgun (WGS) entry which is preliminary data.</text>
</comment>
<evidence type="ECO:0000313" key="1">
    <source>
        <dbReference type="EMBL" id="OQD72389.1"/>
    </source>
</evidence>
<dbReference type="STRING" id="69771.A0A1V6P5W9"/>
<keyword evidence="2" id="KW-1185">Reference proteome</keyword>
<dbReference type="InterPro" id="IPR021838">
    <property type="entry name" value="DUF3431"/>
</dbReference>